<evidence type="ECO:0000256" key="3">
    <source>
        <dbReference type="ARBA" id="ARBA00022516"/>
    </source>
</evidence>
<dbReference type="InterPro" id="IPR017438">
    <property type="entry name" value="ATP-NAD_kinase_N"/>
</dbReference>
<evidence type="ECO:0000256" key="11">
    <source>
        <dbReference type="ARBA" id="ARBA00023209"/>
    </source>
</evidence>
<evidence type="ECO:0000256" key="1">
    <source>
        <dbReference type="ARBA" id="ARBA00001946"/>
    </source>
</evidence>
<evidence type="ECO:0000313" key="15">
    <source>
        <dbReference type="Proteomes" id="UP000617734"/>
    </source>
</evidence>
<keyword evidence="8" id="KW-0067">ATP-binding</keyword>
<dbReference type="Pfam" id="PF00781">
    <property type="entry name" value="DAGK_cat"/>
    <property type="match status" value="1"/>
</dbReference>
<reference evidence="14" key="2">
    <citation type="submission" date="2020-09" db="EMBL/GenBank/DDBJ databases">
        <authorList>
            <person name="Sun Q."/>
            <person name="Ohkuma M."/>
        </authorList>
    </citation>
    <scope>NUCLEOTIDE SEQUENCE</scope>
    <source>
        <strain evidence="14">JCM 4646</strain>
    </source>
</reference>
<dbReference type="Gene3D" id="2.60.200.40">
    <property type="match status" value="1"/>
</dbReference>
<dbReference type="NCBIfam" id="NF008882">
    <property type="entry name" value="PRK11914.1"/>
    <property type="match status" value="1"/>
</dbReference>
<evidence type="ECO:0000259" key="13">
    <source>
        <dbReference type="PROSITE" id="PS50146"/>
    </source>
</evidence>
<dbReference type="GO" id="GO:0046872">
    <property type="term" value="F:metal ion binding"/>
    <property type="evidence" value="ECO:0007669"/>
    <property type="project" value="UniProtKB-KW"/>
</dbReference>
<gene>
    <name evidence="14" type="ORF">GCM10018781_16650</name>
</gene>
<dbReference type="SMART" id="SM00046">
    <property type="entry name" value="DAGKc"/>
    <property type="match status" value="1"/>
</dbReference>
<dbReference type="Proteomes" id="UP000617734">
    <property type="component" value="Unassembled WGS sequence"/>
</dbReference>
<comment type="cofactor">
    <cofactor evidence="1">
        <name>Mg(2+)</name>
        <dbReference type="ChEBI" id="CHEBI:18420"/>
    </cofactor>
</comment>
<feature type="domain" description="DAGKc" evidence="13">
    <location>
        <begin position="8"/>
        <end position="139"/>
    </location>
</feature>
<dbReference type="RefSeq" id="WP_229927257.1">
    <property type="nucleotide sequence ID" value="NZ_BNBO01000006.1"/>
</dbReference>
<keyword evidence="6" id="KW-0547">Nucleotide-binding</keyword>
<evidence type="ECO:0000256" key="7">
    <source>
        <dbReference type="ARBA" id="ARBA00022777"/>
    </source>
</evidence>
<evidence type="ECO:0000256" key="8">
    <source>
        <dbReference type="ARBA" id="ARBA00022840"/>
    </source>
</evidence>
<evidence type="ECO:0000256" key="6">
    <source>
        <dbReference type="ARBA" id="ARBA00022741"/>
    </source>
</evidence>
<dbReference type="InterPro" id="IPR045540">
    <property type="entry name" value="YegS/DAGK_C"/>
</dbReference>
<evidence type="ECO:0000256" key="10">
    <source>
        <dbReference type="ARBA" id="ARBA00023098"/>
    </source>
</evidence>
<accession>A0A919KLZ3</accession>
<evidence type="ECO:0000256" key="2">
    <source>
        <dbReference type="ARBA" id="ARBA00005983"/>
    </source>
</evidence>
<dbReference type="AlphaFoldDB" id="A0A919KLZ3"/>
<name>A0A919KLZ3_9ACTN</name>
<keyword evidence="4" id="KW-0808">Transferase</keyword>
<keyword evidence="11" id="KW-0594">Phospholipid biosynthesis</keyword>
<dbReference type="InterPro" id="IPR050187">
    <property type="entry name" value="Lipid_Phosphate_FormReg"/>
</dbReference>
<organism evidence="14 15">
    <name type="scientific">Kitasatospora indigofera</name>
    <dbReference type="NCBI Taxonomy" id="67307"/>
    <lineage>
        <taxon>Bacteria</taxon>
        <taxon>Bacillati</taxon>
        <taxon>Actinomycetota</taxon>
        <taxon>Actinomycetes</taxon>
        <taxon>Kitasatosporales</taxon>
        <taxon>Streptomycetaceae</taxon>
        <taxon>Kitasatospora</taxon>
    </lineage>
</organism>
<dbReference type="InterPro" id="IPR001206">
    <property type="entry name" value="Diacylglycerol_kinase_cat_dom"/>
</dbReference>
<sequence>MNGPAAARPIRSVTLLTNPAAGGGRAEKAARRAAARLRERGVEVFDTAGSDAADSLRLGREAVARGTDALVVAGGDGMISLALQALAGSGVPLGVIPAGTGNDHAREFGIPLKDPEAAADVIVGGRVETVDLGRIEAADGTVRVFGSVLATGFDSLVSDRTNRLRWPHGRMRYNLAILVEFANLRPLPFRLVLADGTVVDRPLTLAAIGNTRSYGGGMVICPGADRTDGLLDVTLVHAMRRLRVARFFPTVFKGTHVRRSEVETHRTDSLRIESPGINAYADGEYVGPLPAEVRILPRSLDILVPGGAADR</sequence>
<dbReference type="InterPro" id="IPR016064">
    <property type="entry name" value="NAD/diacylglycerol_kinase_sf"/>
</dbReference>
<keyword evidence="10" id="KW-0443">Lipid metabolism</keyword>
<evidence type="ECO:0000256" key="4">
    <source>
        <dbReference type="ARBA" id="ARBA00022679"/>
    </source>
</evidence>
<dbReference type="GO" id="GO:0004143">
    <property type="term" value="F:ATP-dependent diacylglycerol kinase activity"/>
    <property type="evidence" value="ECO:0007669"/>
    <property type="project" value="TreeGrafter"/>
</dbReference>
<comment type="caution">
    <text evidence="14">The sequence shown here is derived from an EMBL/GenBank/DDBJ whole genome shotgun (WGS) entry which is preliminary data.</text>
</comment>
<dbReference type="Pfam" id="PF19279">
    <property type="entry name" value="YegS_C"/>
    <property type="match status" value="1"/>
</dbReference>
<dbReference type="GO" id="GO:0005524">
    <property type="term" value="F:ATP binding"/>
    <property type="evidence" value="ECO:0007669"/>
    <property type="project" value="UniProtKB-KW"/>
</dbReference>
<keyword evidence="9" id="KW-0460">Magnesium</keyword>
<keyword evidence="3" id="KW-0444">Lipid biosynthesis</keyword>
<dbReference type="SUPFAM" id="SSF111331">
    <property type="entry name" value="NAD kinase/diacylglycerol kinase-like"/>
    <property type="match status" value="1"/>
</dbReference>
<dbReference type="NCBIfam" id="TIGR00147">
    <property type="entry name" value="YegS/Rv2252/BmrU family lipid kinase"/>
    <property type="match status" value="1"/>
</dbReference>
<dbReference type="GeneID" id="95352158"/>
<dbReference type="EMBL" id="BNBO01000006">
    <property type="protein sequence ID" value="GHH64985.1"/>
    <property type="molecule type" value="Genomic_DNA"/>
</dbReference>
<keyword evidence="7 14" id="KW-0418">Kinase</keyword>
<dbReference type="PROSITE" id="PS50146">
    <property type="entry name" value="DAGK"/>
    <property type="match status" value="1"/>
</dbReference>
<evidence type="ECO:0000313" key="14">
    <source>
        <dbReference type="EMBL" id="GHH64985.1"/>
    </source>
</evidence>
<proteinExistence type="inferred from homology"/>
<dbReference type="GO" id="GO:0008654">
    <property type="term" value="P:phospholipid biosynthetic process"/>
    <property type="evidence" value="ECO:0007669"/>
    <property type="project" value="UniProtKB-KW"/>
</dbReference>
<dbReference type="Gene3D" id="3.40.50.10330">
    <property type="entry name" value="Probable inorganic polyphosphate/atp-NAD kinase, domain 1"/>
    <property type="match status" value="1"/>
</dbReference>
<evidence type="ECO:0000256" key="9">
    <source>
        <dbReference type="ARBA" id="ARBA00022842"/>
    </source>
</evidence>
<dbReference type="PANTHER" id="PTHR12358">
    <property type="entry name" value="SPHINGOSINE KINASE"/>
    <property type="match status" value="1"/>
</dbReference>
<keyword evidence="12" id="KW-1208">Phospholipid metabolism</keyword>
<dbReference type="PANTHER" id="PTHR12358:SF106">
    <property type="entry name" value="LIPID KINASE YEGS"/>
    <property type="match status" value="1"/>
</dbReference>
<comment type="similarity">
    <text evidence="2">Belongs to the diacylglycerol/lipid kinase family.</text>
</comment>
<dbReference type="InterPro" id="IPR005218">
    <property type="entry name" value="Diacylglycerol/lipid_kinase"/>
</dbReference>
<reference evidence="14" key="1">
    <citation type="journal article" date="2014" name="Int. J. Syst. Evol. Microbiol.">
        <title>Complete genome sequence of Corynebacterium casei LMG S-19264T (=DSM 44701T), isolated from a smear-ripened cheese.</title>
        <authorList>
            <consortium name="US DOE Joint Genome Institute (JGI-PGF)"/>
            <person name="Walter F."/>
            <person name="Albersmeier A."/>
            <person name="Kalinowski J."/>
            <person name="Ruckert C."/>
        </authorList>
    </citation>
    <scope>NUCLEOTIDE SEQUENCE</scope>
    <source>
        <strain evidence="14">JCM 4646</strain>
    </source>
</reference>
<protein>
    <submittedName>
        <fullName evidence="14">Diacylglycerol kinase</fullName>
    </submittedName>
</protein>
<dbReference type="GO" id="GO:0005886">
    <property type="term" value="C:plasma membrane"/>
    <property type="evidence" value="ECO:0007669"/>
    <property type="project" value="TreeGrafter"/>
</dbReference>
<keyword evidence="15" id="KW-1185">Reference proteome</keyword>
<evidence type="ECO:0000256" key="5">
    <source>
        <dbReference type="ARBA" id="ARBA00022723"/>
    </source>
</evidence>
<evidence type="ECO:0000256" key="12">
    <source>
        <dbReference type="ARBA" id="ARBA00023264"/>
    </source>
</evidence>
<keyword evidence="5" id="KW-0479">Metal-binding</keyword>